<proteinExistence type="predicted"/>
<dbReference type="AlphaFoldDB" id="A0A853JH47"/>
<gene>
    <name evidence="1" type="ORF">H0N91_00295</name>
</gene>
<dbReference type="EMBL" id="JACCKS010000001">
    <property type="protein sequence ID" value="NZA36611.1"/>
    <property type="molecule type" value="Genomic_DNA"/>
</dbReference>
<evidence type="ECO:0000313" key="1">
    <source>
        <dbReference type="EMBL" id="NZA36611.1"/>
    </source>
</evidence>
<comment type="caution">
    <text evidence="1">The sequence shown here is derived from an EMBL/GenBank/DDBJ whole genome shotgun (WGS) entry which is preliminary data.</text>
</comment>
<dbReference type="Proteomes" id="UP000586254">
    <property type="component" value="Unassembled WGS sequence"/>
</dbReference>
<name>A0A853JH47_9FIRM</name>
<organism evidence="1 2">
    <name type="scientific">Eubacterium callanderi</name>
    <dbReference type="NCBI Taxonomy" id="53442"/>
    <lineage>
        <taxon>Bacteria</taxon>
        <taxon>Bacillati</taxon>
        <taxon>Bacillota</taxon>
        <taxon>Clostridia</taxon>
        <taxon>Eubacteriales</taxon>
        <taxon>Eubacteriaceae</taxon>
        <taxon>Eubacterium</taxon>
    </lineage>
</organism>
<evidence type="ECO:0000313" key="2">
    <source>
        <dbReference type="Proteomes" id="UP000586254"/>
    </source>
</evidence>
<dbReference type="RefSeq" id="WP_180492673.1">
    <property type="nucleotide sequence ID" value="NZ_JACCKS010000001.1"/>
</dbReference>
<protein>
    <submittedName>
        <fullName evidence="1">Uncharacterized protein</fullName>
    </submittedName>
</protein>
<accession>A0A853JH47</accession>
<sequence length="109" mass="12701">MKIATIGYNEAFPVFYDEKYIVNNAKLVFENKEKETLLTTIEDVLDNYDVAKKLYIEVENSRTDIRKNLLLPERIGMFRFVKEFFTRSGKFIGLSKTYIGGDNISLKCL</sequence>
<reference evidence="1 2" key="1">
    <citation type="submission" date="2020-07" db="EMBL/GenBank/DDBJ databases">
        <title>Organ Donor 1.</title>
        <authorList>
            <person name="Marsh A.J."/>
            <person name="Azcarate-Peril M.A."/>
        </authorList>
    </citation>
    <scope>NUCLEOTIDE SEQUENCE [LARGE SCALE GENOMIC DNA]</scope>
    <source>
        <strain evidence="1 2">AMC0717</strain>
    </source>
</reference>